<evidence type="ECO:0000256" key="6">
    <source>
        <dbReference type="SAM" id="MobiDB-lite"/>
    </source>
</evidence>
<dbReference type="GO" id="GO:0008270">
    <property type="term" value="F:zinc ion binding"/>
    <property type="evidence" value="ECO:0007669"/>
    <property type="project" value="InterPro"/>
</dbReference>
<dbReference type="PROSITE" id="PS50048">
    <property type="entry name" value="ZN2_CY6_FUNGAL_2"/>
    <property type="match status" value="1"/>
</dbReference>
<dbReference type="AlphaFoldDB" id="A0A1E4RP63"/>
<evidence type="ECO:0000256" key="3">
    <source>
        <dbReference type="ARBA" id="ARBA00023125"/>
    </source>
</evidence>
<keyword evidence="5" id="KW-0539">Nucleus</keyword>
<organism evidence="8 9">
    <name type="scientific">Hyphopichia burtonii NRRL Y-1933</name>
    <dbReference type="NCBI Taxonomy" id="984485"/>
    <lineage>
        <taxon>Eukaryota</taxon>
        <taxon>Fungi</taxon>
        <taxon>Dikarya</taxon>
        <taxon>Ascomycota</taxon>
        <taxon>Saccharomycotina</taxon>
        <taxon>Pichiomycetes</taxon>
        <taxon>Debaryomycetaceae</taxon>
        <taxon>Hyphopichia</taxon>
    </lineage>
</organism>
<dbReference type="PROSITE" id="PS00463">
    <property type="entry name" value="ZN2_CY6_FUNGAL_1"/>
    <property type="match status" value="1"/>
</dbReference>
<name>A0A1E4RP63_9ASCO</name>
<dbReference type="InterPro" id="IPR001138">
    <property type="entry name" value="Zn2Cys6_DnaBD"/>
</dbReference>
<dbReference type="SUPFAM" id="SSF57701">
    <property type="entry name" value="Zn2/Cys6 DNA-binding domain"/>
    <property type="match status" value="1"/>
</dbReference>
<protein>
    <recommendedName>
        <fullName evidence="7">Zn(2)-C6 fungal-type domain-containing protein</fullName>
    </recommendedName>
</protein>
<dbReference type="SMART" id="SM00906">
    <property type="entry name" value="Fungal_trans"/>
    <property type="match status" value="1"/>
</dbReference>
<evidence type="ECO:0000256" key="5">
    <source>
        <dbReference type="ARBA" id="ARBA00023242"/>
    </source>
</evidence>
<proteinExistence type="predicted"/>
<keyword evidence="4" id="KW-0804">Transcription</keyword>
<dbReference type="SMART" id="SM00066">
    <property type="entry name" value="GAL4"/>
    <property type="match status" value="1"/>
</dbReference>
<dbReference type="InterPro" id="IPR007219">
    <property type="entry name" value="XnlR_reg_dom"/>
</dbReference>
<keyword evidence="9" id="KW-1185">Reference proteome</keyword>
<feature type="region of interest" description="Disordered" evidence="6">
    <location>
        <begin position="145"/>
        <end position="188"/>
    </location>
</feature>
<reference evidence="9" key="1">
    <citation type="submission" date="2016-05" db="EMBL/GenBank/DDBJ databases">
        <title>Comparative genomics of biotechnologically important yeasts.</title>
        <authorList>
            <consortium name="DOE Joint Genome Institute"/>
            <person name="Riley R."/>
            <person name="Haridas S."/>
            <person name="Wolfe K.H."/>
            <person name="Lopes M.R."/>
            <person name="Hittinger C.T."/>
            <person name="Goker M."/>
            <person name="Salamov A."/>
            <person name="Wisecaver J."/>
            <person name="Long T.M."/>
            <person name="Aerts A.L."/>
            <person name="Barry K."/>
            <person name="Choi C."/>
            <person name="Clum A."/>
            <person name="Coughlan A.Y."/>
            <person name="Deshpande S."/>
            <person name="Douglass A.P."/>
            <person name="Hanson S.J."/>
            <person name="Klenk H.-P."/>
            <person name="Labutti K."/>
            <person name="Lapidus A."/>
            <person name="Lindquist E."/>
            <person name="Lipzen A."/>
            <person name="Meier-Kolthoff J.P."/>
            <person name="Ohm R.A."/>
            <person name="Otillar R.P."/>
            <person name="Pangilinan J."/>
            <person name="Peng Y."/>
            <person name="Rokas A."/>
            <person name="Rosa C.A."/>
            <person name="Scheuner C."/>
            <person name="Sibirny A.A."/>
            <person name="Slot J.C."/>
            <person name="Stielow J.B."/>
            <person name="Sun H."/>
            <person name="Kurtzman C.P."/>
            <person name="Blackwell M."/>
            <person name="Grigoriev I.V."/>
            <person name="Jeffries T.W."/>
        </authorList>
    </citation>
    <scope>NUCLEOTIDE SEQUENCE [LARGE SCALE GENOMIC DNA]</scope>
    <source>
        <strain evidence="9">NRRL Y-1933</strain>
    </source>
</reference>
<dbReference type="GO" id="GO:0000978">
    <property type="term" value="F:RNA polymerase II cis-regulatory region sequence-specific DNA binding"/>
    <property type="evidence" value="ECO:0007669"/>
    <property type="project" value="TreeGrafter"/>
</dbReference>
<evidence type="ECO:0000256" key="4">
    <source>
        <dbReference type="ARBA" id="ARBA00023163"/>
    </source>
</evidence>
<dbReference type="EMBL" id="KV454539">
    <property type="protein sequence ID" value="ODV69057.1"/>
    <property type="molecule type" value="Genomic_DNA"/>
</dbReference>
<dbReference type="CDD" id="cd12148">
    <property type="entry name" value="fungal_TF_MHR"/>
    <property type="match status" value="1"/>
</dbReference>
<dbReference type="InterPro" id="IPR050675">
    <property type="entry name" value="OAF3"/>
</dbReference>
<dbReference type="GO" id="GO:0000981">
    <property type="term" value="F:DNA-binding transcription factor activity, RNA polymerase II-specific"/>
    <property type="evidence" value="ECO:0007669"/>
    <property type="project" value="InterPro"/>
</dbReference>
<gene>
    <name evidence="8" type="ORF">HYPBUDRAFT_238991</name>
</gene>
<dbReference type="PANTHER" id="PTHR31069:SF12">
    <property type="entry name" value="TRANSCRIPTION FACTOR DOMAIN-CONTAINING PROTEIN"/>
    <property type="match status" value="1"/>
</dbReference>
<evidence type="ECO:0000256" key="2">
    <source>
        <dbReference type="ARBA" id="ARBA00023015"/>
    </source>
</evidence>
<dbReference type="PANTHER" id="PTHR31069">
    <property type="entry name" value="OLEATE-ACTIVATED TRANSCRIPTION FACTOR 1-RELATED"/>
    <property type="match status" value="1"/>
</dbReference>
<dbReference type="RefSeq" id="XP_020078124.1">
    <property type="nucleotide sequence ID" value="XM_020223235.1"/>
</dbReference>
<dbReference type="Gene3D" id="4.10.240.10">
    <property type="entry name" value="Zn(2)-C6 fungal-type DNA-binding domain"/>
    <property type="match status" value="1"/>
</dbReference>
<dbReference type="OrthoDB" id="2943660at2759"/>
<dbReference type="STRING" id="984485.A0A1E4RP63"/>
<keyword evidence="1" id="KW-0479">Metal-binding</keyword>
<dbReference type="Proteomes" id="UP000095085">
    <property type="component" value="Unassembled WGS sequence"/>
</dbReference>
<feature type="region of interest" description="Disordered" evidence="6">
    <location>
        <begin position="937"/>
        <end position="963"/>
    </location>
</feature>
<evidence type="ECO:0000259" key="7">
    <source>
        <dbReference type="PROSITE" id="PS50048"/>
    </source>
</evidence>
<dbReference type="CDD" id="cd00067">
    <property type="entry name" value="GAL4"/>
    <property type="match status" value="1"/>
</dbReference>
<evidence type="ECO:0000313" key="8">
    <source>
        <dbReference type="EMBL" id="ODV69057.1"/>
    </source>
</evidence>
<feature type="compositionally biased region" description="Polar residues" evidence="6">
    <location>
        <begin position="145"/>
        <end position="156"/>
    </location>
</feature>
<evidence type="ECO:0000256" key="1">
    <source>
        <dbReference type="ARBA" id="ARBA00022723"/>
    </source>
</evidence>
<dbReference type="InterPro" id="IPR036864">
    <property type="entry name" value="Zn2-C6_fun-type_DNA-bd_sf"/>
</dbReference>
<evidence type="ECO:0000313" key="9">
    <source>
        <dbReference type="Proteomes" id="UP000095085"/>
    </source>
</evidence>
<feature type="domain" description="Zn(2)-C6 fungal-type" evidence="7">
    <location>
        <begin position="16"/>
        <end position="48"/>
    </location>
</feature>
<feature type="compositionally biased region" description="Basic and acidic residues" evidence="6">
    <location>
        <begin position="937"/>
        <end position="952"/>
    </location>
</feature>
<keyword evidence="2" id="KW-0805">Transcription regulation</keyword>
<dbReference type="GeneID" id="30997784"/>
<dbReference type="GO" id="GO:0005634">
    <property type="term" value="C:nucleus"/>
    <property type="evidence" value="ECO:0007669"/>
    <property type="project" value="TreeGrafter"/>
</dbReference>
<keyword evidence="3" id="KW-0238">DNA-binding</keyword>
<dbReference type="GO" id="GO:0045944">
    <property type="term" value="P:positive regulation of transcription by RNA polymerase II"/>
    <property type="evidence" value="ECO:0007669"/>
    <property type="project" value="TreeGrafter"/>
</dbReference>
<sequence length="1085" mass="123831">MFEENSKKKRNRLSLSCNYCKKRKVKCDRGRPACLACHRYNVADQCAYSSDAPKSEVDKIEEELPGNDDYDSIEQPKLRKVSNSHIYPTPHDPPSINNGHPSMALFKQDGPANSKNVPSAVYSELEALKDKIKQLEASITVSNLSHASPGSTITQLSGSGSGSGLDDKKTNSQNTGILMGNPESPATLPKLRSISLPVPHQSFLEGNIRLPSIGWSVKSPSLNLESNVRNQDDEYRPSDFISLHLGVVETDPDDPDETINFYSGYTPIHIKDRSRRINHGPHSWLSLMKCDSGLRALWAHFSEKKKHVGLSVPPPFVIVDKKPLNAPPTENEDDFTAKALDQDGYDDIKPYSEVKQNTAASITSDPSESSSREARIQMNRHAIALGLTVFEGKLDQELHLVEKIRVVLPKQKVIWKLVNLFFTSIYFYVPIIDELSFKNELVRLIGPEDYNDSAIPFFRVEKRLDFAYVAILLTILRFTYLAKFSNKHEENESIIQSHDAHLSETKYLLLNPISIDVISLAQLCLDQFDLTRKSNLIILQTALLMRIYHMFLPEDGDGADGGQSQIYNGMLIQMAYSLGVNREPDLFPEVLNDEKENNLSRKVWYFLKLNDVSHAAQYGNPIIVDAIYSDVKMPYYKKGNENVVDSKMDQIVTESIRSSGTPYDALKQLLILTLNILNQIKITDLTAKVVEFELNLNKWLGKLTDYTRTPPIPNTQPFVKVKKCKALLNLKNFTLSIYYHLYLHYERNGKNDLTFFYMKKIMSIMFSEELPEYINLIQNNRLHFDPNSTIADLILNPSVQSMIHRNTQFAFSLLIRLNNSIHRMKKNPEVHGRLLIKNDEYKLRYAKLCKLSKLIEKLAKFSIGCMTKLSGRYYYAWRISKAHSFILPIMLLEKFYNGFEDNFKHLQFPNFRDDQINALSSICESVVRQLKEHDFETKENDKQFIPQQREKPYGPTSEFKPPYSRNNLYPTFDLSDNNSKNAFLSLNSASPASNSSFELDDFIQKDTSEIDRLWLQMVSMKNNDSYLENNSELNHGSFGNDQLISDQLLQQNQPFTPGALNGVNVDGNQSDDIFAKLTFDNLYNI</sequence>
<dbReference type="Pfam" id="PF00172">
    <property type="entry name" value="Zn_clus"/>
    <property type="match status" value="1"/>
</dbReference>
<accession>A0A1E4RP63</accession>
<dbReference type="GO" id="GO:0006351">
    <property type="term" value="P:DNA-templated transcription"/>
    <property type="evidence" value="ECO:0007669"/>
    <property type="project" value="InterPro"/>
</dbReference>